<proteinExistence type="inferred from homology"/>
<keyword evidence="3 6" id="KW-0460">Magnesium</keyword>
<evidence type="ECO:0000256" key="6">
    <source>
        <dbReference type="HAMAP-Rule" id="MF_01659"/>
    </source>
</evidence>
<feature type="region of interest" description="Disordered" evidence="7">
    <location>
        <begin position="247"/>
        <end position="281"/>
    </location>
</feature>
<dbReference type="SUPFAM" id="SSF52518">
    <property type="entry name" value="Thiamin diphosphate-binding fold (THDP-binding)"/>
    <property type="match status" value="2"/>
</dbReference>
<dbReference type="Gene3D" id="3.40.50.1220">
    <property type="entry name" value="TPP-binding domain"/>
    <property type="match status" value="1"/>
</dbReference>
<evidence type="ECO:0000256" key="1">
    <source>
        <dbReference type="ARBA" id="ARBA00022679"/>
    </source>
</evidence>
<gene>
    <name evidence="6" type="primary">menD</name>
    <name evidence="9" type="ordered locus">Ksed_21440</name>
</gene>
<dbReference type="InterPro" id="IPR012001">
    <property type="entry name" value="Thiamin_PyroP_enz_TPP-bd_dom"/>
</dbReference>
<keyword evidence="4 6" id="KW-0786">Thiamine pyrophosphate</keyword>
<comment type="pathway">
    <text evidence="6">Quinol/quinone metabolism; menaquinone biosynthesis.</text>
</comment>
<dbReference type="EC" id="2.2.1.9" evidence="6"/>
<dbReference type="GO" id="GO:0009234">
    <property type="term" value="P:menaquinone biosynthetic process"/>
    <property type="evidence" value="ECO:0007669"/>
    <property type="project" value="UniProtKB-UniRule"/>
</dbReference>
<evidence type="ECO:0000256" key="4">
    <source>
        <dbReference type="ARBA" id="ARBA00023052"/>
    </source>
</evidence>
<feature type="domain" description="Thiamine pyrophosphate enzyme N-terminal TPP-binding" evidence="8">
    <location>
        <begin position="8"/>
        <end position="121"/>
    </location>
</feature>
<dbReference type="Proteomes" id="UP000006666">
    <property type="component" value="Chromosome"/>
</dbReference>
<keyword evidence="6" id="KW-0474">Menaquinone biosynthesis</keyword>
<dbReference type="CDD" id="cd07037">
    <property type="entry name" value="TPP_PYR_MenD"/>
    <property type="match status" value="1"/>
</dbReference>
<comment type="function">
    <text evidence="6">Catalyzes the thiamine diphosphate-dependent decarboxylation of 2-oxoglutarate and the subsequent addition of the resulting succinic semialdehyde-thiamine pyrophosphate anion to isochorismate to yield 2-succinyl-5-enolpyruvyl-6-hydroxy-3-cyclohexene-1-carboxylate (SEPHCHC).</text>
</comment>
<name>C7NLD6_KYTSD</name>
<dbReference type="KEGG" id="kse:Ksed_21440"/>
<dbReference type="InterPro" id="IPR004433">
    <property type="entry name" value="MenaQ_synth_MenD"/>
</dbReference>
<dbReference type="NCBIfam" id="TIGR00173">
    <property type="entry name" value="menD"/>
    <property type="match status" value="1"/>
</dbReference>
<evidence type="ECO:0000256" key="7">
    <source>
        <dbReference type="SAM" id="MobiDB-lite"/>
    </source>
</evidence>
<feature type="region of interest" description="Disordered" evidence="7">
    <location>
        <begin position="422"/>
        <end position="467"/>
    </location>
</feature>
<evidence type="ECO:0000313" key="9">
    <source>
        <dbReference type="EMBL" id="ACV07132.1"/>
    </source>
</evidence>
<comment type="similarity">
    <text evidence="6">Belongs to the TPP enzyme family. MenD subfamily.</text>
</comment>
<dbReference type="UniPathway" id="UPA00079"/>
<reference evidence="9 10" key="1">
    <citation type="journal article" date="2009" name="Stand. Genomic Sci.">
        <title>Complete genome sequence of Kytococcus sedentarius type strain (541).</title>
        <authorList>
            <person name="Sims D."/>
            <person name="Brettin T."/>
            <person name="Detter J.C."/>
            <person name="Han C."/>
            <person name="Lapidus A."/>
            <person name="Copeland A."/>
            <person name="Glavina Del Rio T."/>
            <person name="Nolan M."/>
            <person name="Chen F."/>
            <person name="Lucas S."/>
            <person name="Tice H."/>
            <person name="Cheng J.F."/>
            <person name="Bruce D."/>
            <person name="Goodwin L."/>
            <person name="Pitluck S."/>
            <person name="Ovchinnikova G."/>
            <person name="Pati A."/>
            <person name="Ivanova N."/>
            <person name="Mavrommatis K."/>
            <person name="Chen A."/>
            <person name="Palaniappan K."/>
            <person name="D'haeseleer P."/>
            <person name="Chain P."/>
            <person name="Bristow J."/>
            <person name="Eisen J.A."/>
            <person name="Markowitz V."/>
            <person name="Hugenholtz P."/>
            <person name="Schneider S."/>
            <person name="Goker M."/>
            <person name="Pukall R."/>
            <person name="Kyrpides N.C."/>
            <person name="Klenk H.P."/>
        </authorList>
    </citation>
    <scope>NUCLEOTIDE SEQUENCE [LARGE SCALE GENOMIC DNA]</scope>
    <source>
        <strain evidence="10">ATCC 14392 / DSM 20547 / JCM 11482 / CCUG 33030 / NBRC 15357 / NCTC 11040 / CCM 314 / 541</strain>
    </source>
</reference>
<feature type="compositionally biased region" description="Basic and acidic residues" evidence="7">
    <location>
        <begin position="253"/>
        <end position="277"/>
    </location>
</feature>
<keyword evidence="10" id="KW-1185">Reference proteome</keyword>
<comment type="catalytic activity">
    <reaction evidence="6">
        <text>isochorismate + 2-oxoglutarate + H(+) = 5-enolpyruvoyl-6-hydroxy-2-succinyl-cyclohex-3-ene-1-carboxylate + CO2</text>
        <dbReference type="Rhea" id="RHEA:25593"/>
        <dbReference type="ChEBI" id="CHEBI:15378"/>
        <dbReference type="ChEBI" id="CHEBI:16526"/>
        <dbReference type="ChEBI" id="CHEBI:16810"/>
        <dbReference type="ChEBI" id="CHEBI:29780"/>
        <dbReference type="ChEBI" id="CHEBI:58818"/>
        <dbReference type="EC" id="2.2.1.9"/>
    </reaction>
</comment>
<keyword evidence="2 6" id="KW-0479">Metal-binding</keyword>
<dbReference type="Pfam" id="PF02776">
    <property type="entry name" value="TPP_enzyme_N"/>
    <property type="match status" value="1"/>
</dbReference>
<organism evidence="9 10">
    <name type="scientific">Kytococcus sedentarius (strain ATCC 14392 / DSM 20547 / JCM 11482 / CCUG 33030 / NBRC 15357 / NCTC 11040 / CCM 314 / 541)</name>
    <name type="common">Micrococcus sedentarius</name>
    <dbReference type="NCBI Taxonomy" id="478801"/>
    <lineage>
        <taxon>Bacteria</taxon>
        <taxon>Bacillati</taxon>
        <taxon>Actinomycetota</taxon>
        <taxon>Actinomycetes</taxon>
        <taxon>Micrococcales</taxon>
        <taxon>Kytococcaceae</taxon>
        <taxon>Kytococcus</taxon>
    </lineage>
</organism>
<dbReference type="EMBL" id="CP001686">
    <property type="protein sequence ID" value="ACV07132.1"/>
    <property type="molecule type" value="Genomic_DNA"/>
</dbReference>
<dbReference type="HAMAP" id="MF_01659">
    <property type="entry name" value="MenD"/>
    <property type="match status" value="1"/>
</dbReference>
<sequence length="659" mass="67154">MNPSTLAARVIIDELVRCGVREAVLCPGSRSAPLAYALAAADADPDVPLRVHVRTDERTAAFLALGMAAASGRMVPVVTTSGTAVANLHPAMLEAHHQRVPLLALTADRPPELRGTGANQTTHQPGLFPTVRLAVDLGTPAAGMEAPQGVLGEAMTGQAAVEARSWRTAVDRCWAAAMGALGGDAGPVHLNLPLRDPLVATGGPGLGLDGAAAPVDAEGTVPGVADAVAGRAGGAPWTAVPGRVVDGSPGAHLADRTPEADRDGRTLESDREGRTLEADLPEGPERTVVLVGDLGSPSVARAVQAGARRRGWPVVAEPFSRFGGDSAVPGGVHLLGDEEFLADHTPERVLVVGRLTLHRVAGRFLARPGVRVEVVSASTAWPDPGHRAEVVHPLVLRPAAGETAGGELAGGSECAWWQAWHDAGRQRSSSPTAPSALAPEEETRAPGAAPGGEVSLAPGVTVAGEGPTTSRAVAAGEQPLTTATAAAVVASNVRGLLFLGSSRAPRSLDLALDGPGRGVTGILGNRGLAGIDGCLSTAAGWALTHGPTTALVGDLTFLHDANALAIGPGEPRPDLTVVVLNDDGGAIFGDLEYGRPEHLEAHGAHTFRRVFTTPTGTDIGHLARAHGVEHTRVVTAQALQDALASEPSGLRVVEVGLTP</sequence>
<dbReference type="STRING" id="478801.Ksed_21440"/>
<comment type="cofactor">
    <cofactor evidence="6">
        <name>thiamine diphosphate</name>
        <dbReference type="ChEBI" id="CHEBI:58937"/>
    </cofactor>
    <text evidence="6">Binds 1 thiamine pyrophosphate per subunit.</text>
</comment>
<evidence type="ECO:0000256" key="2">
    <source>
        <dbReference type="ARBA" id="ARBA00022723"/>
    </source>
</evidence>
<evidence type="ECO:0000313" key="10">
    <source>
        <dbReference type="Proteomes" id="UP000006666"/>
    </source>
</evidence>
<dbReference type="PANTHER" id="PTHR42916">
    <property type="entry name" value="2-SUCCINYL-5-ENOLPYRUVYL-6-HYDROXY-3-CYCLOHEXENE-1-CARBOXYLATE SYNTHASE"/>
    <property type="match status" value="1"/>
</dbReference>
<comment type="pathway">
    <text evidence="6">Quinol/quinone metabolism; 1,4-dihydroxy-2-naphthoate biosynthesis; 1,4-dihydroxy-2-naphthoate from chorismate: step 2/7.</text>
</comment>
<dbReference type="eggNOG" id="COG1165">
    <property type="taxonomic scope" value="Bacteria"/>
</dbReference>
<evidence type="ECO:0000259" key="8">
    <source>
        <dbReference type="Pfam" id="PF02776"/>
    </source>
</evidence>
<dbReference type="HOGENOM" id="CLU_006051_4_0_11"/>
<accession>C7NLD6</accession>
<dbReference type="PANTHER" id="PTHR42916:SF1">
    <property type="entry name" value="PROTEIN PHYLLO, CHLOROPLASTIC"/>
    <property type="match status" value="1"/>
</dbReference>
<dbReference type="GO" id="GO:0070204">
    <property type="term" value="F:2-succinyl-5-enolpyruvyl-6-hydroxy-3-cyclohexene-1-carboxylic-acid synthase activity"/>
    <property type="evidence" value="ECO:0007669"/>
    <property type="project" value="UniProtKB-UniRule"/>
</dbReference>
<keyword evidence="1 6" id="KW-0808">Transferase</keyword>
<dbReference type="AlphaFoldDB" id="C7NLD6"/>
<keyword evidence="5 6" id="KW-0464">Manganese</keyword>
<dbReference type="GO" id="GO:0030145">
    <property type="term" value="F:manganese ion binding"/>
    <property type="evidence" value="ECO:0007669"/>
    <property type="project" value="UniProtKB-UniRule"/>
</dbReference>
<protein>
    <recommendedName>
        <fullName evidence="6">2-succinyl-5-enolpyruvyl-6-hydroxy-3-cyclohexene-1-carboxylate synthase</fullName>
        <shortName evidence="6">SEPHCHC synthase</shortName>
        <ecNumber evidence="6">2.2.1.9</ecNumber>
    </recommendedName>
    <alternativeName>
        <fullName evidence="6">Menaquinone biosynthesis protein MenD</fullName>
    </alternativeName>
</protein>
<feature type="compositionally biased region" description="Low complexity" evidence="7">
    <location>
        <begin position="428"/>
        <end position="438"/>
    </location>
</feature>
<dbReference type="UniPathway" id="UPA01057">
    <property type="reaction ID" value="UER00164"/>
</dbReference>
<comment type="cofactor">
    <cofactor evidence="6">
        <name>Mg(2+)</name>
        <dbReference type="ChEBI" id="CHEBI:18420"/>
    </cofactor>
    <cofactor evidence="6">
        <name>Mn(2+)</name>
        <dbReference type="ChEBI" id="CHEBI:29035"/>
    </cofactor>
</comment>
<evidence type="ECO:0000256" key="5">
    <source>
        <dbReference type="ARBA" id="ARBA00023211"/>
    </source>
</evidence>
<dbReference type="GO" id="GO:0000287">
    <property type="term" value="F:magnesium ion binding"/>
    <property type="evidence" value="ECO:0007669"/>
    <property type="project" value="UniProtKB-UniRule"/>
</dbReference>
<evidence type="ECO:0000256" key="3">
    <source>
        <dbReference type="ARBA" id="ARBA00022842"/>
    </source>
</evidence>
<dbReference type="GO" id="GO:0030976">
    <property type="term" value="F:thiamine pyrophosphate binding"/>
    <property type="evidence" value="ECO:0007669"/>
    <property type="project" value="UniProtKB-UniRule"/>
</dbReference>
<dbReference type="CDD" id="cd02009">
    <property type="entry name" value="TPP_SHCHC_synthase"/>
    <property type="match status" value="1"/>
</dbReference>
<comment type="subunit">
    <text evidence="6">Homodimer.</text>
</comment>
<dbReference type="Gene3D" id="3.40.50.970">
    <property type="match status" value="2"/>
</dbReference>
<dbReference type="InterPro" id="IPR029061">
    <property type="entry name" value="THDP-binding"/>
</dbReference>